<dbReference type="GO" id="GO:0004124">
    <property type="term" value="F:cysteine synthase activity"/>
    <property type="evidence" value="ECO:0007669"/>
    <property type="project" value="UniProtKB-EC"/>
</dbReference>
<dbReference type="InterPro" id="IPR036052">
    <property type="entry name" value="TrpB-like_PALP_sf"/>
</dbReference>
<comment type="caution">
    <text evidence="7">The sequence shown here is derived from an EMBL/GenBank/DDBJ whole genome shotgun (WGS) entry which is preliminary data.</text>
</comment>
<accession>A0A545UGV3</accession>
<proteinExistence type="predicted"/>
<dbReference type="AlphaFoldDB" id="A0A545UGV3"/>
<dbReference type="Proteomes" id="UP000315439">
    <property type="component" value="Unassembled WGS sequence"/>
</dbReference>
<dbReference type="InterPro" id="IPR050214">
    <property type="entry name" value="Cys_Synth/Cystath_Beta-Synth"/>
</dbReference>
<evidence type="ECO:0000259" key="6">
    <source>
        <dbReference type="Pfam" id="PF00291"/>
    </source>
</evidence>
<reference evidence="7 8" key="1">
    <citation type="submission" date="2019-07" db="EMBL/GenBank/DDBJ databases">
        <title>Draft genome for Aliikangiella sp. M105.</title>
        <authorList>
            <person name="Wang G."/>
        </authorList>
    </citation>
    <scope>NUCLEOTIDE SEQUENCE [LARGE SCALE GENOMIC DNA]</scope>
    <source>
        <strain evidence="7 8">M105</strain>
    </source>
</reference>
<dbReference type="InterPro" id="IPR001926">
    <property type="entry name" value="TrpB-like_PALP"/>
</dbReference>
<gene>
    <name evidence="7" type="ORF">FLL46_08680</name>
</gene>
<name>A0A545UGV3_9GAMM</name>
<dbReference type="OrthoDB" id="9805733at2"/>
<comment type="cofactor">
    <cofactor evidence="1">
        <name>pyridoxal 5'-phosphate</name>
        <dbReference type="ChEBI" id="CHEBI:597326"/>
    </cofactor>
</comment>
<keyword evidence="4" id="KW-0663">Pyridoxal phosphate</keyword>
<comment type="catalytic activity">
    <reaction evidence="5">
        <text>O-acetyl-L-serine + hydrogen sulfide = L-cysteine + acetate</text>
        <dbReference type="Rhea" id="RHEA:14829"/>
        <dbReference type="ChEBI" id="CHEBI:29919"/>
        <dbReference type="ChEBI" id="CHEBI:30089"/>
        <dbReference type="ChEBI" id="CHEBI:35235"/>
        <dbReference type="ChEBI" id="CHEBI:58340"/>
        <dbReference type="EC" id="2.5.1.47"/>
    </reaction>
</comment>
<feature type="domain" description="Tryptophan synthase beta chain-like PALP" evidence="6">
    <location>
        <begin position="26"/>
        <end position="260"/>
    </location>
</feature>
<evidence type="ECO:0000313" key="8">
    <source>
        <dbReference type="Proteomes" id="UP000315439"/>
    </source>
</evidence>
<keyword evidence="8" id="KW-1185">Reference proteome</keyword>
<dbReference type="Gene3D" id="3.40.50.1100">
    <property type="match status" value="2"/>
</dbReference>
<dbReference type="EC" id="2.5.1.47" evidence="3"/>
<evidence type="ECO:0000256" key="3">
    <source>
        <dbReference type="ARBA" id="ARBA00012681"/>
    </source>
</evidence>
<protein>
    <recommendedName>
        <fullName evidence="3">cysteine synthase</fullName>
        <ecNumber evidence="3">2.5.1.47</ecNumber>
    </recommendedName>
</protein>
<evidence type="ECO:0000256" key="2">
    <source>
        <dbReference type="ARBA" id="ARBA00004962"/>
    </source>
</evidence>
<evidence type="ECO:0000313" key="7">
    <source>
        <dbReference type="EMBL" id="TQV88694.1"/>
    </source>
</evidence>
<organism evidence="7 8">
    <name type="scientific">Aliikangiella coralliicola</name>
    <dbReference type="NCBI Taxonomy" id="2592383"/>
    <lineage>
        <taxon>Bacteria</taxon>
        <taxon>Pseudomonadati</taxon>
        <taxon>Pseudomonadota</taxon>
        <taxon>Gammaproteobacteria</taxon>
        <taxon>Oceanospirillales</taxon>
        <taxon>Pleioneaceae</taxon>
        <taxon>Aliikangiella</taxon>
    </lineage>
</organism>
<comment type="pathway">
    <text evidence="2">Amino-acid biosynthesis; L-cysteine biosynthesis; L-cysteine from L-serine: step 2/2.</text>
</comment>
<sequence>MHSHIADAIKTPHIVKLKDNLFVARFESMKIYSTLKAVELLLKEGKIHSGDTLLDSSSGIYAYALALACNKFGLKCHIIASKTVDATLKLQLELLGAVVEPAASAPNLKMDQENRVKRIYQILEERKDIHWMQQYHDDIHYKGYQEFAELIANNFQHSSLNIVGGVGSGCSTGAIATYLKNMGVDAKLHGVQPFGSITFNSQHLEDPGIIIAGIGSAIPFKNVRFNLYDYIHWITFDYSLSGTIALLKKYAIFAGLSAGACHTIADWCSRRYETPCLFIAADTGHRYLDEVFKQSENAFPLEELSPIFINDLDGIEMPWSVMHWNKRELTEAKQNIKEELVPV</sequence>
<dbReference type="EMBL" id="VIKS01000004">
    <property type="protein sequence ID" value="TQV88694.1"/>
    <property type="molecule type" value="Genomic_DNA"/>
</dbReference>
<dbReference type="PANTHER" id="PTHR10314">
    <property type="entry name" value="CYSTATHIONINE BETA-SYNTHASE"/>
    <property type="match status" value="1"/>
</dbReference>
<evidence type="ECO:0000256" key="5">
    <source>
        <dbReference type="ARBA" id="ARBA00047931"/>
    </source>
</evidence>
<dbReference type="Pfam" id="PF00291">
    <property type="entry name" value="PALP"/>
    <property type="match status" value="1"/>
</dbReference>
<dbReference type="SUPFAM" id="SSF53686">
    <property type="entry name" value="Tryptophan synthase beta subunit-like PLP-dependent enzymes"/>
    <property type="match status" value="1"/>
</dbReference>
<evidence type="ECO:0000256" key="4">
    <source>
        <dbReference type="ARBA" id="ARBA00022898"/>
    </source>
</evidence>
<evidence type="ECO:0000256" key="1">
    <source>
        <dbReference type="ARBA" id="ARBA00001933"/>
    </source>
</evidence>